<evidence type="ECO:0000313" key="2">
    <source>
        <dbReference type="Proteomes" id="UP001549799"/>
    </source>
</evidence>
<sequence>MSTFEEKLSILSEMIAFARVDHSVKTEEYNFLLNVANQLGVDKQTFDSLFGKTAMPVFLKSEAERILQFHRLVLLMNVDSSDSSLEVALLHNIGLGMGLPPSAIEQVLTIMHRYPDKIIPPEILINIFKIHYN</sequence>
<dbReference type="RefSeq" id="WP_354614531.1">
    <property type="nucleotide sequence ID" value="NZ_JBEXAE010000002.1"/>
</dbReference>
<proteinExistence type="predicted"/>
<comment type="caution">
    <text evidence="1">The sequence shown here is derived from an EMBL/GenBank/DDBJ whole genome shotgun (WGS) entry which is preliminary data.</text>
</comment>
<name>A0ABV2SSL3_9FLAO</name>
<dbReference type="SUPFAM" id="SSF158682">
    <property type="entry name" value="TerB-like"/>
    <property type="match status" value="1"/>
</dbReference>
<dbReference type="Gene3D" id="1.10.3680.10">
    <property type="entry name" value="TerB-like"/>
    <property type="match status" value="1"/>
</dbReference>
<keyword evidence="2" id="KW-1185">Reference proteome</keyword>
<reference evidence="1 2" key="1">
    <citation type="submission" date="2024-07" db="EMBL/GenBank/DDBJ databases">
        <title>The genome sequence of type strain Sediminicola arcticus GDMCC 1.2805.</title>
        <authorList>
            <person name="Liu Y."/>
        </authorList>
    </citation>
    <scope>NUCLEOTIDE SEQUENCE [LARGE SCALE GENOMIC DNA]</scope>
    <source>
        <strain evidence="1 2">GDMCC 1.2805</strain>
    </source>
</reference>
<dbReference type="EMBL" id="JBEXAE010000002">
    <property type="protein sequence ID" value="MET6990144.1"/>
    <property type="molecule type" value="Genomic_DNA"/>
</dbReference>
<accession>A0ABV2SSL3</accession>
<dbReference type="InterPro" id="IPR029024">
    <property type="entry name" value="TerB-like"/>
</dbReference>
<organism evidence="1 2">
    <name type="scientific">Sediminicola arcticus</name>
    <dbReference type="NCBI Taxonomy" id="1574308"/>
    <lineage>
        <taxon>Bacteria</taxon>
        <taxon>Pseudomonadati</taxon>
        <taxon>Bacteroidota</taxon>
        <taxon>Flavobacteriia</taxon>
        <taxon>Flavobacteriales</taxon>
        <taxon>Flavobacteriaceae</taxon>
        <taxon>Sediminicola</taxon>
    </lineage>
</organism>
<evidence type="ECO:0000313" key="1">
    <source>
        <dbReference type="EMBL" id="MET6990144.1"/>
    </source>
</evidence>
<gene>
    <name evidence="1" type="ORF">ABXZ36_05740</name>
</gene>
<protein>
    <submittedName>
        <fullName evidence="1">TerB family tellurite resistance protein</fullName>
    </submittedName>
</protein>
<dbReference type="Proteomes" id="UP001549799">
    <property type="component" value="Unassembled WGS sequence"/>
</dbReference>